<dbReference type="RefSeq" id="XP_009523852.1">
    <property type="nucleotide sequence ID" value="XM_009525557.1"/>
</dbReference>
<dbReference type="KEGG" id="psoj:PHYSODRAFT_329162"/>
<proteinExistence type="predicted"/>
<dbReference type="EMBL" id="JH159153">
    <property type="protein sequence ID" value="EGZ21135.1"/>
    <property type="molecule type" value="Genomic_DNA"/>
</dbReference>
<sequence>MPRQTSPPRNHPSATERLNVLRKNIRKEQDLGRCIVVDRAVAQFWPGLFLSPFGEVDKGNGEPDVAGRVIHDLSFPEGASVNDHTDVESVPTAEYKHCTAIAREILAQKERFPGRSINILLGDVATAFRNLGTWTGSPGFCGVIGDAIAHIHGTTSNAYYPDGFFNYHWVDDHVCIAADVGKQDDGDAVKWWADMDHRTPERKRTWTNLKKALLRRYGEKLDKSAAEWRVSMRRMMPGETHAYFTASLRDVVGRNKVSERVLLAQFYRCLDKPTKKLVKQRPKPRTLDEAVDKATDEARRASGSSDLVQPGCTLIILIQGAECISRLFPPLGFWIQLESGCQRGARAEIWSRIVSRSSTIQWITPRKGMINIGQAWATTLSRYVTPMSGAMGDTNMIPGISGTGLPTEMVGSGSDAMLRSEVE</sequence>
<reference evidence="1 2" key="1">
    <citation type="journal article" date="2006" name="Science">
        <title>Phytophthora genome sequences uncover evolutionary origins and mechanisms of pathogenesis.</title>
        <authorList>
            <person name="Tyler B.M."/>
            <person name="Tripathy S."/>
            <person name="Zhang X."/>
            <person name="Dehal P."/>
            <person name="Jiang R.H."/>
            <person name="Aerts A."/>
            <person name="Arredondo F.D."/>
            <person name="Baxter L."/>
            <person name="Bensasson D."/>
            <person name="Beynon J.L."/>
            <person name="Chapman J."/>
            <person name="Damasceno C.M."/>
            <person name="Dorrance A.E."/>
            <person name="Dou D."/>
            <person name="Dickerman A.W."/>
            <person name="Dubchak I.L."/>
            <person name="Garbelotto M."/>
            <person name="Gijzen M."/>
            <person name="Gordon S.G."/>
            <person name="Govers F."/>
            <person name="Grunwald N.J."/>
            <person name="Huang W."/>
            <person name="Ivors K.L."/>
            <person name="Jones R.W."/>
            <person name="Kamoun S."/>
            <person name="Krampis K."/>
            <person name="Lamour K.H."/>
            <person name="Lee M.K."/>
            <person name="McDonald W.H."/>
            <person name="Medina M."/>
            <person name="Meijer H.J."/>
            <person name="Nordberg E.K."/>
            <person name="Maclean D.J."/>
            <person name="Ospina-Giraldo M.D."/>
            <person name="Morris P.F."/>
            <person name="Phuntumart V."/>
            <person name="Putnam N.H."/>
            <person name="Rash S."/>
            <person name="Rose J.K."/>
            <person name="Sakihama Y."/>
            <person name="Salamov A.A."/>
            <person name="Savidor A."/>
            <person name="Scheuring C.F."/>
            <person name="Smith B.M."/>
            <person name="Sobral B.W."/>
            <person name="Terry A."/>
            <person name="Torto-Alalibo T.A."/>
            <person name="Win J."/>
            <person name="Xu Z."/>
            <person name="Zhang H."/>
            <person name="Grigoriev I.V."/>
            <person name="Rokhsar D.S."/>
            <person name="Boore J.L."/>
        </authorList>
    </citation>
    <scope>NUCLEOTIDE SEQUENCE [LARGE SCALE GENOMIC DNA]</scope>
    <source>
        <strain evidence="1 2">P6497</strain>
    </source>
</reference>
<keyword evidence="2" id="KW-1185">Reference proteome</keyword>
<organism evidence="1 2">
    <name type="scientific">Phytophthora sojae (strain P6497)</name>
    <name type="common">Soybean stem and root rot agent</name>
    <name type="synonym">Phytophthora megasperma f. sp. glycines</name>
    <dbReference type="NCBI Taxonomy" id="1094619"/>
    <lineage>
        <taxon>Eukaryota</taxon>
        <taxon>Sar</taxon>
        <taxon>Stramenopiles</taxon>
        <taxon>Oomycota</taxon>
        <taxon>Peronosporomycetes</taxon>
        <taxon>Peronosporales</taxon>
        <taxon>Peronosporaceae</taxon>
        <taxon>Phytophthora</taxon>
    </lineage>
</organism>
<evidence type="ECO:0000313" key="1">
    <source>
        <dbReference type="EMBL" id="EGZ21135.1"/>
    </source>
</evidence>
<protein>
    <recommendedName>
        <fullName evidence="3">Retrotransposon gag domain-containing protein</fullName>
    </recommendedName>
</protein>
<evidence type="ECO:0000313" key="2">
    <source>
        <dbReference type="Proteomes" id="UP000002640"/>
    </source>
</evidence>
<dbReference type="Proteomes" id="UP000002640">
    <property type="component" value="Unassembled WGS sequence"/>
</dbReference>
<gene>
    <name evidence="1" type="ORF">PHYSODRAFT_329162</name>
</gene>
<dbReference type="GeneID" id="20645900"/>
<name>G4Z981_PHYSP</name>
<dbReference type="InParanoid" id="G4Z981"/>
<evidence type="ECO:0008006" key="3">
    <source>
        <dbReference type="Google" id="ProtNLM"/>
    </source>
</evidence>
<dbReference type="AlphaFoldDB" id="G4Z981"/>
<accession>G4Z981</accession>